<reference evidence="1 2" key="1">
    <citation type="submission" date="2019-08" db="EMBL/GenBank/DDBJ databases">
        <title>Deep-cultivation of Planctomycetes and their phenomic and genomic characterization uncovers novel biology.</title>
        <authorList>
            <person name="Wiegand S."/>
            <person name="Jogler M."/>
            <person name="Boedeker C."/>
            <person name="Pinto D."/>
            <person name="Vollmers J."/>
            <person name="Rivas-Marin E."/>
            <person name="Kohn T."/>
            <person name="Peeters S.H."/>
            <person name="Heuer A."/>
            <person name="Rast P."/>
            <person name="Oberbeckmann S."/>
            <person name="Bunk B."/>
            <person name="Jeske O."/>
            <person name="Meyerdierks A."/>
            <person name="Storesund J.E."/>
            <person name="Kallscheuer N."/>
            <person name="Luecker S."/>
            <person name="Lage O.M."/>
            <person name="Pohl T."/>
            <person name="Merkel B.J."/>
            <person name="Hornburger P."/>
            <person name="Mueller R.-W."/>
            <person name="Bruemmer F."/>
            <person name="Labrenz M."/>
            <person name="Spormann A.M."/>
            <person name="Op Den Camp H."/>
            <person name="Overmann J."/>
            <person name="Amann R."/>
            <person name="Jetten M.S.M."/>
            <person name="Mascher T."/>
            <person name="Medema M.H."/>
            <person name="Devos D.P."/>
            <person name="Kaster A.-K."/>
            <person name="Ovreas L."/>
            <person name="Rohde M."/>
            <person name="Galperin M.Y."/>
            <person name="Jogler C."/>
        </authorList>
    </citation>
    <scope>NUCLEOTIDE SEQUENCE [LARGE SCALE GENOMIC DNA]</scope>
    <source>
        <strain evidence="1 2">LF1</strain>
    </source>
</reference>
<gene>
    <name evidence="1" type="ORF">LF1_35910</name>
</gene>
<name>A0A5B1CIQ5_9BACT</name>
<evidence type="ECO:0000313" key="2">
    <source>
        <dbReference type="Proteomes" id="UP000322699"/>
    </source>
</evidence>
<sequence>MQLHSLDKHALTQLVQFASSPIRTAIVLGTFPGQIPSLAKSFVAGPARVQSGTAQHREEFWSRKTRVCSFSRVGIGPRVRDRTTRGAMPTRFNSLETFTALGAVPDGLNPDGPSYGKTGKLFLDRCPSIPRHLNFRVAKLAKSFGYEGDAESLRDFRYLLTED</sequence>
<proteinExistence type="predicted"/>
<accession>A0A5B1CIQ5</accession>
<evidence type="ECO:0000313" key="1">
    <source>
        <dbReference type="EMBL" id="KAA1261047.1"/>
    </source>
</evidence>
<comment type="caution">
    <text evidence="1">The sequence shown here is derived from an EMBL/GenBank/DDBJ whole genome shotgun (WGS) entry which is preliminary data.</text>
</comment>
<dbReference type="EMBL" id="VRLW01000001">
    <property type="protein sequence ID" value="KAA1261047.1"/>
    <property type="molecule type" value="Genomic_DNA"/>
</dbReference>
<keyword evidence="2" id="KW-1185">Reference proteome</keyword>
<dbReference type="Proteomes" id="UP000322699">
    <property type="component" value="Unassembled WGS sequence"/>
</dbReference>
<organism evidence="1 2">
    <name type="scientific">Rubripirellula obstinata</name>
    <dbReference type="NCBI Taxonomy" id="406547"/>
    <lineage>
        <taxon>Bacteria</taxon>
        <taxon>Pseudomonadati</taxon>
        <taxon>Planctomycetota</taxon>
        <taxon>Planctomycetia</taxon>
        <taxon>Pirellulales</taxon>
        <taxon>Pirellulaceae</taxon>
        <taxon>Rubripirellula</taxon>
    </lineage>
</organism>
<dbReference type="AlphaFoldDB" id="A0A5B1CIQ5"/>
<protein>
    <submittedName>
        <fullName evidence="1">Uncharacterized protein</fullName>
    </submittedName>
</protein>